<feature type="region of interest" description="Disordered" evidence="1">
    <location>
        <begin position="448"/>
        <end position="478"/>
    </location>
</feature>
<dbReference type="EMBL" id="MU858100">
    <property type="protein sequence ID" value="KAK4214007.1"/>
    <property type="molecule type" value="Genomic_DNA"/>
</dbReference>
<feature type="compositionally biased region" description="Polar residues" evidence="1">
    <location>
        <begin position="23"/>
        <end position="34"/>
    </location>
</feature>
<evidence type="ECO:0000259" key="2">
    <source>
        <dbReference type="PROSITE" id="PS50132"/>
    </source>
</evidence>
<feature type="compositionally biased region" description="Polar residues" evidence="1">
    <location>
        <begin position="464"/>
        <end position="477"/>
    </location>
</feature>
<feature type="region of interest" description="Disordered" evidence="1">
    <location>
        <begin position="1"/>
        <end position="64"/>
    </location>
</feature>
<feature type="domain" description="RGS" evidence="2">
    <location>
        <begin position="80"/>
        <end position="191"/>
    </location>
</feature>
<feature type="compositionally biased region" description="Low complexity" evidence="1">
    <location>
        <begin position="270"/>
        <end position="281"/>
    </location>
</feature>
<dbReference type="PANTHER" id="PTHR10845">
    <property type="entry name" value="REGULATOR OF G PROTEIN SIGNALING"/>
    <property type="match status" value="1"/>
</dbReference>
<feature type="region of interest" description="Disordered" evidence="1">
    <location>
        <begin position="513"/>
        <end position="532"/>
    </location>
</feature>
<comment type="caution">
    <text evidence="3">The sequence shown here is derived from an EMBL/GenBank/DDBJ whole genome shotgun (WGS) entry which is preliminary data.</text>
</comment>
<feature type="region of interest" description="Disordered" evidence="1">
    <location>
        <begin position="195"/>
        <end position="308"/>
    </location>
</feature>
<dbReference type="Pfam" id="PF00615">
    <property type="entry name" value="RGS"/>
    <property type="match status" value="1"/>
</dbReference>
<protein>
    <recommendedName>
        <fullName evidence="2">RGS domain-containing protein</fullName>
    </recommendedName>
</protein>
<dbReference type="Gene3D" id="1.10.167.10">
    <property type="entry name" value="Regulator of G-protein Signalling 4, domain 2"/>
    <property type="match status" value="1"/>
</dbReference>
<evidence type="ECO:0000313" key="3">
    <source>
        <dbReference type="EMBL" id="KAK4214007.1"/>
    </source>
</evidence>
<dbReference type="SMART" id="SM00315">
    <property type="entry name" value="RGS"/>
    <property type="match status" value="1"/>
</dbReference>
<keyword evidence="4" id="KW-1185">Reference proteome</keyword>
<sequence>MPKARLRRLSPILSPTPSPGPTRESSPTPSSVFENTDRVSVMSTSRPASLAIPPHPPTSPPSLREILTNSAPPPYTLSAFMAFLSQNHCLETLEFTMDAERYKNSYNETLREQSAWAGDVTERVCSLWQKLMRAYIVPYGPREVNLPAHVRDRLLSLPSSPTPPQPSELDEAVSIVYELMNDSVLGPFLESVAPPPQEYLEDDGFDTRSGRLRLRTPKDPASSSSSTHEDPSRSPKTGFLPLLSIGWSSDPIHRTGSTSSEQAEREAGLSDDAASAGSPAANEPMTPPTTPPTSDWAFSTSPGSLHRAISAHNNGWKKMGAKLGLGRKNRSKRSNTTSATSAAADVDVVPIPNTPFATSLEKLSIVKTENETVEIATPSARQSGEWEEPHPGQPLALPMKASTCCGVSQQIGNGVQGIGMAAKGYSPYPVRGLGVGTGIRRLSRPKLRTSVRPHKALQDGGKRSMTTHSLQSNNSSVRPLVEAPVSQTFPVEFAKRPLKIDPVFEMDSEKELDGLGSDAMDTATPSESSSPRLSMIDYSSRLNVAMEDGNDYLSMSLEPIVYSHDIRELADVSPEEDRYGWEAELGQKFCSPTTIQYRRTGGAKRSLLHRVFHLSARQPS</sequence>
<organism evidence="3 4">
    <name type="scientific">Rhypophila decipiens</name>
    <dbReference type="NCBI Taxonomy" id="261697"/>
    <lineage>
        <taxon>Eukaryota</taxon>
        <taxon>Fungi</taxon>
        <taxon>Dikarya</taxon>
        <taxon>Ascomycota</taxon>
        <taxon>Pezizomycotina</taxon>
        <taxon>Sordariomycetes</taxon>
        <taxon>Sordariomycetidae</taxon>
        <taxon>Sordariales</taxon>
        <taxon>Naviculisporaceae</taxon>
        <taxon>Rhypophila</taxon>
    </lineage>
</organism>
<reference evidence="3" key="1">
    <citation type="journal article" date="2023" name="Mol. Phylogenet. Evol.">
        <title>Genome-scale phylogeny and comparative genomics of the fungal order Sordariales.</title>
        <authorList>
            <person name="Hensen N."/>
            <person name="Bonometti L."/>
            <person name="Westerberg I."/>
            <person name="Brannstrom I.O."/>
            <person name="Guillou S."/>
            <person name="Cros-Aarteil S."/>
            <person name="Calhoun S."/>
            <person name="Haridas S."/>
            <person name="Kuo A."/>
            <person name="Mondo S."/>
            <person name="Pangilinan J."/>
            <person name="Riley R."/>
            <person name="LaButti K."/>
            <person name="Andreopoulos B."/>
            <person name="Lipzen A."/>
            <person name="Chen C."/>
            <person name="Yan M."/>
            <person name="Daum C."/>
            <person name="Ng V."/>
            <person name="Clum A."/>
            <person name="Steindorff A."/>
            <person name="Ohm R.A."/>
            <person name="Martin F."/>
            <person name="Silar P."/>
            <person name="Natvig D.O."/>
            <person name="Lalanne C."/>
            <person name="Gautier V."/>
            <person name="Ament-Velasquez S.L."/>
            <person name="Kruys A."/>
            <person name="Hutchinson M.I."/>
            <person name="Powell A.J."/>
            <person name="Barry K."/>
            <person name="Miller A.N."/>
            <person name="Grigoriev I.V."/>
            <person name="Debuchy R."/>
            <person name="Gladieux P."/>
            <person name="Hiltunen Thoren M."/>
            <person name="Johannesson H."/>
        </authorList>
    </citation>
    <scope>NUCLEOTIDE SEQUENCE</scope>
    <source>
        <strain evidence="3">PSN293</strain>
    </source>
</reference>
<accession>A0AAN6YCB6</accession>
<name>A0AAN6YCB6_9PEZI</name>
<dbReference type="InterPro" id="IPR016137">
    <property type="entry name" value="RGS"/>
</dbReference>
<dbReference type="InterPro" id="IPR036305">
    <property type="entry name" value="RGS_sf"/>
</dbReference>
<dbReference type="PROSITE" id="PS50132">
    <property type="entry name" value="RGS"/>
    <property type="match status" value="1"/>
</dbReference>
<evidence type="ECO:0000256" key="1">
    <source>
        <dbReference type="SAM" id="MobiDB-lite"/>
    </source>
</evidence>
<evidence type="ECO:0000313" key="4">
    <source>
        <dbReference type="Proteomes" id="UP001301769"/>
    </source>
</evidence>
<dbReference type="InterPro" id="IPR044926">
    <property type="entry name" value="RGS_subdomain_2"/>
</dbReference>
<proteinExistence type="predicted"/>
<reference evidence="3" key="2">
    <citation type="submission" date="2023-05" db="EMBL/GenBank/DDBJ databases">
        <authorList>
            <consortium name="Lawrence Berkeley National Laboratory"/>
            <person name="Steindorff A."/>
            <person name="Hensen N."/>
            <person name="Bonometti L."/>
            <person name="Westerberg I."/>
            <person name="Brannstrom I.O."/>
            <person name="Guillou S."/>
            <person name="Cros-Aarteil S."/>
            <person name="Calhoun S."/>
            <person name="Haridas S."/>
            <person name="Kuo A."/>
            <person name="Mondo S."/>
            <person name="Pangilinan J."/>
            <person name="Riley R."/>
            <person name="Labutti K."/>
            <person name="Andreopoulos B."/>
            <person name="Lipzen A."/>
            <person name="Chen C."/>
            <person name="Yanf M."/>
            <person name="Daum C."/>
            <person name="Ng V."/>
            <person name="Clum A."/>
            <person name="Ohm R."/>
            <person name="Martin F."/>
            <person name="Silar P."/>
            <person name="Natvig D."/>
            <person name="Lalanne C."/>
            <person name="Gautier V."/>
            <person name="Ament-Velasquez S.L."/>
            <person name="Kruys A."/>
            <person name="Hutchinson M.I."/>
            <person name="Powell A.J."/>
            <person name="Barry K."/>
            <person name="Miller A.N."/>
            <person name="Grigoriev I.V."/>
            <person name="Debuchy R."/>
            <person name="Gladieux P."/>
            <person name="Thoren M.H."/>
            <person name="Johannesson H."/>
        </authorList>
    </citation>
    <scope>NUCLEOTIDE SEQUENCE</scope>
    <source>
        <strain evidence="3">PSN293</strain>
    </source>
</reference>
<dbReference type="CDD" id="cd07440">
    <property type="entry name" value="RGS"/>
    <property type="match status" value="1"/>
</dbReference>
<dbReference type="Proteomes" id="UP001301769">
    <property type="component" value="Unassembled WGS sequence"/>
</dbReference>
<feature type="compositionally biased region" description="Polar residues" evidence="1">
    <location>
        <begin position="523"/>
        <end position="532"/>
    </location>
</feature>
<dbReference type="PANTHER" id="PTHR10845:SF267">
    <property type="entry name" value="REGULATOR OF G PROTEIN SIGNALING DOMAIN PROTEIN (AFU_ORTHOLOGUE AFUA_6G06860)"/>
    <property type="match status" value="1"/>
</dbReference>
<dbReference type="SUPFAM" id="SSF48097">
    <property type="entry name" value="Regulator of G-protein signaling, RGS"/>
    <property type="match status" value="1"/>
</dbReference>
<dbReference type="AlphaFoldDB" id="A0AAN6YCB6"/>
<gene>
    <name evidence="3" type="ORF">QBC37DRAFT_440423</name>
</gene>